<comment type="caution">
    <text evidence="1">The sequence shown here is derived from an EMBL/GenBank/DDBJ whole genome shotgun (WGS) entry which is preliminary data.</text>
</comment>
<dbReference type="RefSeq" id="WP_155934351.1">
    <property type="nucleotide sequence ID" value="NZ_WODC01000005.1"/>
</dbReference>
<evidence type="ECO:0000313" key="2">
    <source>
        <dbReference type="Proteomes" id="UP000461162"/>
    </source>
</evidence>
<proteinExistence type="predicted"/>
<evidence type="ECO:0000313" key="1">
    <source>
        <dbReference type="EMBL" id="MUM77817.1"/>
    </source>
</evidence>
<keyword evidence="2" id="KW-1185">Reference proteome</keyword>
<protein>
    <recommendedName>
        <fullName evidence="3">Capsule polysaccharide biosynthesis protein</fullName>
    </recommendedName>
</protein>
<dbReference type="InterPro" id="IPR007833">
    <property type="entry name" value="Capsule_polysaccharide_synth"/>
</dbReference>
<gene>
    <name evidence="1" type="ORF">GKC30_09240</name>
</gene>
<dbReference type="Proteomes" id="UP000461162">
    <property type="component" value="Unassembled WGS sequence"/>
</dbReference>
<dbReference type="SUPFAM" id="SSF53756">
    <property type="entry name" value="UDP-Glycosyltransferase/glycogen phosphorylase"/>
    <property type="match status" value="1"/>
</dbReference>
<reference evidence="1 2" key="1">
    <citation type="submission" date="2019-11" db="EMBL/GenBank/DDBJ databases">
        <title>Pseudodesulfovibrio alkaliphilus, sp. nov., an alkaliphilic sulfate-reducing bacteria from mud volcano of Taman peninsula, Russia.</title>
        <authorList>
            <person name="Frolova A."/>
            <person name="Merkel A.Y."/>
            <person name="Slobodkin A.I."/>
        </authorList>
    </citation>
    <scope>NUCLEOTIDE SEQUENCE [LARGE SCALE GENOMIC DNA]</scope>
    <source>
        <strain evidence="1 2">F-1</strain>
    </source>
</reference>
<sequence length="502" mass="58393">MSILCCIHETQQIAMARALKRAFGVPVVCLVSWQYIEDNLGISEEDKREIGPFYSTPQHYFENKLRVDALSWEDLDREQEAAENRLGIRDNAMLVSYDRDFSHIHDYRKARTFQLLHLWLVETILEENDISFILAGRETYQWQVLADAALYRQIPSMSLTTARHVGNRIYGRDSRARQLGMPEAFADLMQGESKMSHDDAEEADRMYDTFIDRPKRPHYAVKNTRSFRRSIRDILFNGYKSLYRSYILWNENEYDRESGRLDSVVESVMAWPAKAVRMSTIRYSDYLLRSPDLSQRYVYLPLHRQPEVTDMYYGRDYSHHEGFIADLSKRLPSSIRLFVKDHTSMVGRRPLSFYKKLKNLYNVDVVNPYVSTFDLIANAKATITVTGTAGWEAYLMNKPSVALGNCFYNFLPGVLKADLRDDDFIVKLNEYIMGFVPDGDERRAAFRAHYACSYDIGVNYRDMNARVSRAERYAEIVKEIADRWGDWLVENEPQSRAGRGGG</sequence>
<organism evidence="1 2">
    <name type="scientific">Pseudodesulfovibrio alkaliphilus</name>
    <dbReference type="NCBI Taxonomy" id="2661613"/>
    <lineage>
        <taxon>Bacteria</taxon>
        <taxon>Pseudomonadati</taxon>
        <taxon>Thermodesulfobacteriota</taxon>
        <taxon>Desulfovibrionia</taxon>
        <taxon>Desulfovibrionales</taxon>
        <taxon>Desulfovibrionaceae</taxon>
    </lineage>
</organism>
<dbReference type="GO" id="GO:0000271">
    <property type="term" value="P:polysaccharide biosynthetic process"/>
    <property type="evidence" value="ECO:0007669"/>
    <property type="project" value="InterPro"/>
</dbReference>
<accession>A0A7K1KP36</accession>
<dbReference type="EMBL" id="WODC01000005">
    <property type="protein sequence ID" value="MUM77817.1"/>
    <property type="molecule type" value="Genomic_DNA"/>
</dbReference>
<evidence type="ECO:0008006" key="3">
    <source>
        <dbReference type="Google" id="ProtNLM"/>
    </source>
</evidence>
<name>A0A7K1KP36_9BACT</name>
<dbReference type="GO" id="GO:0015774">
    <property type="term" value="P:polysaccharide transport"/>
    <property type="evidence" value="ECO:0007669"/>
    <property type="project" value="InterPro"/>
</dbReference>
<dbReference type="Pfam" id="PF05159">
    <property type="entry name" value="Capsule_synth"/>
    <property type="match status" value="1"/>
</dbReference>
<dbReference type="AlphaFoldDB" id="A0A7K1KP36"/>